<evidence type="ECO:0000259" key="14">
    <source>
        <dbReference type="PROSITE" id="PS51272"/>
    </source>
</evidence>
<comment type="subcellular location">
    <subcellularLocation>
        <location evidence="2">Secreted</location>
    </subcellularLocation>
</comment>
<dbReference type="GO" id="GO:0004252">
    <property type="term" value="F:serine-type endopeptidase activity"/>
    <property type="evidence" value="ECO:0007669"/>
    <property type="project" value="UniProtKB-UniRule"/>
</dbReference>
<dbReference type="InterPro" id="IPR000209">
    <property type="entry name" value="Peptidase_S8/S53_dom"/>
</dbReference>
<keyword evidence="8 11" id="KW-0378">Hydrolase</keyword>
<protein>
    <submittedName>
        <fullName evidence="15">Subtilisin</fullName>
    </submittedName>
</protein>
<feature type="chain" id="PRO_5017058553" evidence="13">
    <location>
        <begin position="24"/>
        <end position="637"/>
    </location>
</feature>
<keyword evidence="6" id="KW-0479">Metal-binding</keyword>
<dbReference type="RefSeq" id="WP_158538406.1">
    <property type="nucleotide sequence ID" value="NZ_QQAY01000013.1"/>
</dbReference>
<evidence type="ECO:0000256" key="8">
    <source>
        <dbReference type="ARBA" id="ARBA00022801"/>
    </source>
</evidence>
<evidence type="ECO:0000256" key="9">
    <source>
        <dbReference type="ARBA" id="ARBA00022825"/>
    </source>
</evidence>
<dbReference type="InterPro" id="IPR022398">
    <property type="entry name" value="Peptidase_S8_His-AS"/>
</dbReference>
<evidence type="ECO:0000256" key="4">
    <source>
        <dbReference type="ARBA" id="ARBA00022525"/>
    </source>
</evidence>
<evidence type="ECO:0000256" key="3">
    <source>
        <dbReference type="ARBA" id="ARBA00011073"/>
    </source>
</evidence>
<dbReference type="PANTHER" id="PTHR43806">
    <property type="entry name" value="PEPTIDASE S8"/>
    <property type="match status" value="1"/>
</dbReference>
<feature type="domain" description="SLH" evidence="14">
    <location>
        <begin position="518"/>
        <end position="581"/>
    </location>
</feature>
<dbReference type="PRINTS" id="PR00723">
    <property type="entry name" value="SUBTILISIN"/>
</dbReference>
<feature type="domain" description="SLH" evidence="14">
    <location>
        <begin position="582"/>
        <end position="637"/>
    </location>
</feature>
<feature type="domain" description="SLH" evidence="14">
    <location>
        <begin position="458"/>
        <end position="517"/>
    </location>
</feature>
<evidence type="ECO:0000256" key="13">
    <source>
        <dbReference type="SAM" id="SignalP"/>
    </source>
</evidence>
<dbReference type="InterPro" id="IPR023828">
    <property type="entry name" value="Peptidase_S8_Ser-AS"/>
</dbReference>
<keyword evidence="16" id="KW-1185">Reference proteome</keyword>
<keyword evidence="9 11" id="KW-0720">Serine protease</keyword>
<accession>A0A370G871</accession>
<dbReference type="Pfam" id="PF00082">
    <property type="entry name" value="Peptidase_S8"/>
    <property type="match status" value="1"/>
</dbReference>
<evidence type="ECO:0000256" key="2">
    <source>
        <dbReference type="ARBA" id="ARBA00004613"/>
    </source>
</evidence>
<evidence type="ECO:0000256" key="10">
    <source>
        <dbReference type="ARBA" id="ARBA00022837"/>
    </source>
</evidence>
<dbReference type="Gene3D" id="3.30.70.80">
    <property type="entry name" value="Peptidase S8 propeptide/proteinase inhibitor I9"/>
    <property type="match status" value="1"/>
</dbReference>
<dbReference type="Proteomes" id="UP000255326">
    <property type="component" value="Unassembled WGS sequence"/>
</dbReference>
<keyword evidence="10" id="KW-0106">Calcium</keyword>
<evidence type="ECO:0000313" key="16">
    <source>
        <dbReference type="Proteomes" id="UP000255326"/>
    </source>
</evidence>
<dbReference type="GO" id="GO:0006508">
    <property type="term" value="P:proteolysis"/>
    <property type="evidence" value="ECO:0007669"/>
    <property type="project" value="UniProtKB-KW"/>
</dbReference>
<proteinExistence type="inferred from homology"/>
<dbReference type="PROSITE" id="PS51892">
    <property type="entry name" value="SUBTILASE"/>
    <property type="match status" value="1"/>
</dbReference>
<dbReference type="InterPro" id="IPR036852">
    <property type="entry name" value="Peptidase_S8/S53_dom_sf"/>
</dbReference>
<keyword evidence="5 11" id="KW-0645">Protease</keyword>
<dbReference type="Pfam" id="PF00395">
    <property type="entry name" value="SLH"/>
    <property type="match status" value="3"/>
</dbReference>
<organism evidence="15 16">
    <name type="scientific">Falsibacillus pallidus</name>
    <dbReference type="NCBI Taxonomy" id="493781"/>
    <lineage>
        <taxon>Bacteria</taxon>
        <taxon>Bacillati</taxon>
        <taxon>Bacillota</taxon>
        <taxon>Bacilli</taxon>
        <taxon>Bacillales</taxon>
        <taxon>Bacillaceae</taxon>
        <taxon>Falsibacillus</taxon>
    </lineage>
</organism>
<dbReference type="GO" id="GO:0005576">
    <property type="term" value="C:extracellular region"/>
    <property type="evidence" value="ECO:0007669"/>
    <property type="project" value="UniProtKB-SubCell"/>
</dbReference>
<evidence type="ECO:0000256" key="1">
    <source>
        <dbReference type="ARBA" id="ARBA00001913"/>
    </source>
</evidence>
<dbReference type="InterPro" id="IPR015500">
    <property type="entry name" value="Peptidase_S8_subtilisin-rel"/>
</dbReference>
<dbReference type="PROSITE" id="PS00138">
    <property type="entry name" value="SUBTILASE_SER"/>
    <property type="match status" value="1"/>
</dbReference>
<dbReference type="GO" id="GO:0046872">
    <property type="term" value="F:metal ion binding"/>
    <property type="evidence" value="ECO:0007669"/>
    <property type="project" value="UniProtKB-KW"/>
</dbReference>
<feature type="active site" description="Charge relay system" evidence="11">
    <location>
        <position position="154"/>
    </location>
</feature>
<comment type="caution">
    <text evidence="15">The sequence shown here is derived from an EMBL/GenBank/DDBJ whole genome shotgun (WGS) entry which is preliminary data.</text>
</comment>
<dbReference type="InterPro" id="IPR001119">
    <property type="entry name" value="SLH_dom"/>
</dbReference>
<evidence type="ECO:0000256" key="12">
    <source>
        <dbReference type="RuleBase" id="RU003355"/>
    </source>
</evidence>
<comment type="similarity">
    <text evidence="3 11 12">Belongs to the peptidase S8 family.</text>
</comment>
<keyword evidence="4" id="KW-0964">Secreted</keyword>
<dbReference type="PROSITE" id="PS00137">
    <property type="entry name" value="SUBTILASE_HIS"/>
    <property type="match status" value="1"/>
</dbReference>
<feature type="active site" description="Charge relay system" evidence="11">
    <location>
        <position position="122"/>
    </location>
</feature>
<dbReference type="InterPro" id="IPR023827">
    <property type="entry name" value="Peptidase_S8_Asp-AS"/>
</dbReference>
<feature type="active site" description="Charge relay system" evidence="11">
    <location>
        <position position="321"/>
    </location>
</feature>
<dbReference type="InterPro" id="IPR050131">
    <property type="entry name" value="Peptidase_S8_subtilisin-like"/>
</dbReference>
<name>A0A370G871_9BACI</name>
<evidence type="ECO:0000256" key="6">
    <source>
        <dbReference type="ARBA" id="ARBA00022723"/>
    </source>
</evidence>
<evidence type="ECO:0000256" key="7">
    <source>
        <dbReference type="ARBA" id="ARBA00022729"/>
    </source>
</evidence>
<dbReference type="InterPro" id="IPR034202">
    <property type="entry name" value="Subtilisin_Carlsberg-like"/>
</dbReference>
<dbReference type="PROSITE" id="PS51272">
    <property type="entry name" value="SLH"/>
    <property type="match status" value="3"/>
</dbReference>
<dbReference type="Gene3D" id="3.40.50.200">
    <property type="entry name" value="Peptidase S8/S53 domain"/>
    <property type="match status" value="1"/>
</dbReference>
<dbReference type="AlphaFoldDB" id="A0A370G871"/>
<keyword evidence="7 13" id="KW-0732">Signal</keyword>
<dbReference type="PROSITE" id="PS00136">
    <property type="entry name" value="SUBTILASE_ASP"/>
    <property type="match status" value="1"/>
</dbReference>
<gene>
    <name evidence="15" type="ORF">DFR59_1132</name>
</gene>
<evidence type="ECO:0000256" key="5">
    <source>
        <dbReference type="ARBA" id="ARBA00022670"/>
    </source>
</evidence>
<reference evidence="15 16" key="1">
    <citation type="submission" date="2018-07" db="EMBL/GenBank/DDBJ databases">
        <title>Genomic Encyclopedia of Type Strains, Phase IV (KMG-IV): sequencing the most valuable type-strain genomes for metagenomic binning, comparative biology and taxonomic classification.</title>
        <authorList>
            <person name="Goeker M."/>
        </authorList>
    </citation>
    <scope>NUCLEOTIDE SEQUENCE [LARGE SCALE GENOMIC DNA]</scope>
    <source>
        <strain evidence="15 16">DSM 25281</strain>
    </source>
</reference>
<dbReference type="OrthoDB" id="9798386at2"/>
<sequence>MKTVRIILGALLLFSILPQITHAQTLKKNYIVHFNKMEDRKILEKFNINPKEKFKMIPAAAVSLTERQAATLEKSNSIKSIVPEVTYKMSSQTTPWAFGKMNITNQVRTIYTGKGVKVVVIDTGVDSSHPDLRVAGGTCVLNSCPNGFQDDNGHGTHVAGIIAAQNNSVGIVGVAPDVELYSVKALDTFGAGTTTTIVKGLEWAIEQHADIVNLSFTTKSDDPTLREMVQKASDAGILLVGAAGNSGTATGTGDNVLYPAKYDNVIAVSALDSQSKRIVESSTGAEVEVAAPGNNIISTVPLEIDTFDGNKDGYMPMTGTSMASPYVAGLLALYKERYPNYSRDQLRSILDQNAQDIGMTGRDAFYGYGLALFGDKSVLELPSSAQVISHEDGKVAFAFHKSTGTKPVDIYRDGQTIAFNILNENWDDYVEKGTYQYQFVFHNEDGSTTKQSLSVSMDQPAFDDLDTADWYAPHMIYLYHESILNGLDSHTILPSKKITRGEAVAMIGRAKGYNGNKGATEFSDVGSGYFASGYIQSAYEHHILNGFPDGTFKPNQYVTRAEMAILIANAYGLANETLVSYADVNDNVTGEAAIFKIANAHITEGYPDGSFKPHEEMSRAKFSVFMARAENKEFITK</sequence>
<dbReference type="SUPFAM" id="SSF52743">
    <property type="entry name" value="Subtilisin-like"/>
    <property type="match status" value="1"/>
</dbReference>
<dbReference type="PANTHER" id="PTHR43806:SF11">
    <property type="entry name" value="CEREVISIN-RELATED"/>
    <property type="match status" value="1"/>
</dbReference>
<evidence type="ECO:0000313" key="15">
    <source>
        <dbReference type="EMBL" id="RDI39981.1"/>
    </source>
</evidence>
<dbReference type="InterPro" id="IPR037045">
    <property type="entry name" value="S8pro/Inhibitor_I9_sf"/>
</dbReference>
<evidence type="ECO:0000256" key="11">
    <source>
        <dbReference type="PROSITE-ProRule" id="PRU01240"/>
    </source>
</evidence>
<dbReference type="CDD" id="cd07477">
    <property type="entry name" value="Peptidases_S8_Subtilisin_subset"/>
    <property type="match status" value="1"/>
</dbReference>
<comment type="cofactor">
    <cofactor evidence="1">
        <name>Ca(2+)</name>
        <dbReference type="ChEBI" id="CHEBI:29108"/>
    </cofactor>
</comment>
<feature type="signal peptide" evidence="13">
    <location>
        <begin position="1"/>
        <end position="23"/>
    </location>
</feature>
<dbReference type="EMBL" id="QQAY01000013">
    <property type="protein sequence ID" value="RDI39981.1"/>
    <property type="molecule type" value="Genomic_DNA"/>
</dbReference>